<comment type="caution">
    <text evidence="1">The sequence shown here is derived from an EMBL/GenBank/DDBJ whole genome shotgun (WGS) entry which is preliminary data.</text>
</comment>
<dbReference type="EMBL" id="BMAU01021040">
    <property type="protein sequence ID" value="GFX87998.1"/>
    <property type="molecule type" value="Genomic_DNA"/>
</dbReference>
<gene>
    <name evidence="1" type="ORF">TNCV_4374621</name>
</gene>
<organism evidence="1 2">
    <name type="scientific">Trichonephila clavipes</name>
    <name type="common">Golden silk orbweaver</name>
    <name type="synonym">Nephila clavipes</name>
    <dbReference type="NCBI Taxonomy" id="2585209"/>
    <lineage>
        <taxon>Eukaryota</taxon>
        <taxon>Metazoa</taxon>
        <taxon>Ecdysozoa</taxon>
        <taxon>Arthropoda</taxon>
        <taxon>Chelicerata</taxon>
        <taxon>Arachnida</taxon>
        <taxon>Araneae</taxon>
        <taxon>Araneomorphae</taxon>
        <taxon>Entelegynae</taxon>
        <taxon>Araneoidea</taxon>
        <taxon>Nephilidae</taxon>
        <taxon>Trichonephila</taxon>
    </lineage>
</organism>
<dbReference type="AlphaFoldDB" id="A0A8X6R407"/>
<keyword evidence="2" id="KW-1185">Reference proteome</keyword>
<protein>
    <submittedName>
        <fullName evidence="1">Uncharacterized protein</fullName>
    </submittedName>
</protein>
<name>A0A8X6R407_TRICX</name>
<accession>A0A8X6R407</accession>
<reference evidence="1" key="1">
    <citation type="submission" date="2020-08" db="EMBL/GenBank/DDBJ databases">
        <title>Multicomponent nature underlies the extraordinary mechanical properties of spider dragline silk.</title>
        <authorList>
            <person name="Kono N."/>
            <person name="Nakamura H."/>
            <person name="Mori M."/>
            <person name="Yoshida Y."/>
            <person name="Ohtoshi R."/>
            <person name="Malay A.D."/>
            <person name="Moran D.A.P."/>
            <person name="Tomita M."/>
            <person name="Numata K."/>
            <person name="Arakawa K."/>
        </authorList>
    </citation>
    <scope>NUCLEOTIDE SEQUENCE</scope>
</reference>
<proteinExistence type="predicted"/>
<evidence type="ECO:0000313" key="1">
    <source>
        <dbReference type="EMBL" id="GFX87998.1"/>
    </source>
</evidence>
<sequence>MREKGGNLLVPGPDYMVDALKLSNQALRVSGESLQMCVAWRCPDGTQHLFCWPILAVSGQSLASNSSVVDSRYLNLVFSPMEATHDKLFLSSPTKYTVEPSWMLVLVWPPFELLHCALTTIVFAQYCRM</sequence>
<dbReference type="Proteomes" id="UP000887159">
    <property type="component" value="Unassembled WGS sequence"/>
</dbReference>
<evidence type="ECO:0000313" key="2">
    <source>
        <dbReference type="Proteomes" id="UP000887159"/>
    </source>
</evidence>